<evidence type="ECO:0000313" key="1">
    <source>
        <dbReference type="Proteomes" id="UP000694865"/>
    </source>
</evidence>
<dbReference type="Proteomes" id="UP000694865">
    <property type="component" value="Unplaced"/>
</dbReference>
<gene>
    <name evidence="2" type="primary">LOC102806117</name>
</gene>
<dbReference type="PANTHER" id="PTHR47331:SF5">
    <property type="entry name" value="RIBONUCLEASE H"/>
    <property type="match status" value="1"/>
</dbReference>
<dbReference type="PANTHER" id="PTHR47331">
    <property type="entry name" value="PHD-TYPE DOMAIN-CONTAINING PROTEIN"/>
    <property type="match status" value="1"/>
</dbReference>
<keyword evidence="1" id="KW-1185">Reference proteome</keyword>
<dbReference type="InterPro" id="IPR008042">
    <property type="entry name" value="Retrotrans_Pao"/>
</dbReference>
<accession>A0ABM0LYM4</accession>
<evidence type="ECO:0000313" key="2">
    <source>
        <dbReference type="RefSeq" id="XP_006812865.1"/>
    </source>
</evidence>
<reference evidence="2" key="1">
    <citation type="submission" date="2025-08" db="UniProtKB">
        <authorList>
            <consortium name="RefSeq"/>
        </authorList>
    </citation>
    <scope>IDENTIFICATION</scope>
    <source>
        <tissue evidence="2">Testes</tissue>
    </source>
</reference>
<dbReference type="GeneID" id="102806117"/>
<sequence length="129" mass="14686">MSTYLSIVIAKSRVNPVRPMALPRLELVAATIATRLADFVLKALTNVKINKCVLWSDSQITIHWIRSHKTLPAFVENRVREIRTGSFDDIKYCSAEENPADLLTRGITTNDLNRSKLWWEGPHWLKGGK</sequence>
<name>A0ABM0LYM4_SACKO</name>
<organism evidence="1 2">
    <name type="scientific">Saccoglossus kowalevskii</name>
    <name type="common">Acorn worm</name>
    <dbReference type="NCBI Taxonomy" id="10224"/>
    <lineage>
        <taxon>Eukaryota</taxon>
        <taxon>Metazoa</taxon>
        <taxon>Hemichordata</taxon>
        <taxon>Enteropneusta</taxon>
        <taxon>Harrimaniidae</taxon>
        <taxon>Saccoglossus</taxon>
    </lineage>
</organism>
<dbReference type="Pfam" id="PF05380">
    <property type="entry name" value="Peptidase_A17"/>
    <property type="match status" value="1"/>
</dbReference>
<dbReference type="RefSeq" id="XP_006812865.1">
    <property type="nucleotide sequence ID" value="XM_006812802.1"/>
</dbReference>
<proteinExistence type="predicted"/>
<protein>
    <submittedName>
        <fullName evidence="2">Uncharacterized protein LOC102806117</fullName>
    </submittedName>
</protein>